<gene>
    <name evidence="1" type="ORF">MCOM1403_LOCUS4703</name>
</gene>
<name>A0A7S0NJA5_MICPS</name>
<accession>A0A7S0NJA5</accession>
<protein>
    <submittedName>
        <fullName evidence="1">Uncharacterized protein</fullName>
    </submittedName>
</protein>
<evidence type="ECO:0000313" key="1">
    <source>
        <dbReference type="EMBL" id="CAD8517277.1"/>
    </source>
</evidence>
<reference evidence="1" key="1">
    <citation type="submission" date="2021-01" db="EMBL/GenBank/DDBJ databases">
        <authorList>
            <person name="Corre E."/>
            <person name="Pelletier E."/>
            <person name="Niang G."/>
            <person name="Scheremetjew M."/>
            <person name="Finn R."/>
            <person name="Kale V."/>
            <person name="Holt S."/>
            <person name="Cochrane G."/>
            <person name="Meng A."/>
            <person name="Brown T."/>
            <person name="Cohen L."/>
        </authorList>
    </citation>
    <scope>NUCLEOTIDE SEQUENCE</scope>
    <source>
        <strain evidence="1">CCMP1723</strain>
    </source>
</reference>
<dbReference type="EMBL" id="HBEQ01005945">
    <property type="protein sequence ID" value="CAD8517277.1"/>
    <property type="molecule type" value="Transcribed_RNA"/>
</dbReference>
<organism evidence="1">
    <name type="scientific">Micromonas pusilla</name>
    <name type="common">Picoplanktonic green alga</name>
    <name type="synonym">Chromulina pusilla</name>
    <dbReference type="NCBI Taxonomy" id="38833"/>
    <lineage>
        <taxon>Eukaryota</taxon>
        <taxon>Viridiplantae</taxon>
        <taxon>Chlorophyta</taxon>
        <taxon>Mamiellophyceae</taxon>
        <taxon>Mamiellales</taxon>
        <taxon>Mamiellaceae</taxon>
        <taxon>Micromonas</taxon>
    </lineage>
</organism>
<sequence>MQAITASNTIVAPKAAALTSRRSTKALASRPVVAKRGVNVVVKAKGPQIDRTTGFIGEDNSGKGNIFAIEPKQLYTESPTSDKYAKQGLGGIPGALLALGIVAGVAFATQNLGSFEEKNNEFTNFQGKPLTYYIETFSK</sequence>
<proteinExistence type="predicted"/>
<dbReference type="AlphaFoldDB" id="A0A7S0NJA5"/>